<keyword evidence="9" id="KW-1185">Reference proteome</keyword>
<dbReference type="InterPro" id="IPR041373">
    <property type="entry name" value="RT_RNaseH"/>
</dbReference>
<keyword evidence="6" id="KW-0695">RNA-directed DNA polymerase</keyword>
<reference evidence="8" key="2">
    <citation type="submission" date="2022-01" db="EMBL/GenBank/DDBJ databases">
        <authorList>
            <person name="Yamashiro T."/>
            <person name="Shiraishi A."/>
            <person name="Satake H."/>
            <person name="Nakayama K."/>
        </authorList>
    </citation>
    <scope>NUCLEOTIDE SEQUENCE</scope>
</reference>
<evidence type="ECO:0000256" key="2">
    <source>
        <dbReference type="ARBA" id="ARBA00022695"/>
    </source>
</evidence>
<name>A0ABQ4XZT2_9ASTR</name>
<dbReference type="InterPro" id="IPR043502">
    <property type="entry name" value="DNA/RNA_pol_sf"/>
</dbReference>
<reference evidence="8" key="1">
    <citation type="journal article" date="2022" name="Int. J. Mol. Sci.">
        <title>Draft Genome of Tanacetum Coccineum: Genomic Comparison of Closely Related Tanacetum-Family Plants.</title>
        <authorList>
            <person name="Yamashiro T."/>
            <person name="Shiraishi A."/>
            <person name="Nakayama K."/>
            <person name="Satake H."/>
        </authorList>
    </citation>
    <scope>NUCLEOTIDE SEQUENCE</scope>
</reference>
<evidence type="ECO:0000259" key="7">
    <source>
        <dbReference type="Pfam" id="PF17917"/>
    </source>
</evidence>
<dbReference type="PANTHER" id="PTHR37984">
    <property type="entry name" value="PROTEIN CBG26694"/>
    <property type="match status" value="1"/>
</dbReference>
<dbReference type="Pfam" id="PF17917">
    <property type="entry name" value="RT_RNaseH"/>
    <property type="match status" value="1"/>
</dbReference>
<keyword evidence="1" id="KW-0808">Transferase</keyword>
<evidence type="ECO:0000256" key="1">
    <source>
        <dbReference type="ARBA" id="ARBA00022679"/>
    </source>
</evidence>
<evidence type="ECO:0000313" key="9">
    <source>
        <dbReference type="Proteomes" id="UP001151760"/>
    </source>
</evidence>
<evidence type="ECO:0000256" key="3">
    <source>
        <dbReference type="ARBA" id="ARBA00022722"/>
    </source>
</evidence>
<keyword evidence="5" id="KW-0378">Hydrolase</keyword>
<organism evidence="8 9">
    <name type="scientific">Tanacetum coccineum</name>
    <dbReference type="NCBI Taxonomy" id="301880"/>
    <lineage>
        <taxon>Eukaryota</taxon>
        <taxon>Viridiplantae</taxon>
        <taxon>Streptophyta</taxon>
        <taxon>Embryophyta</taxon>
        <taxon>Tracheophyta</taxon>
        <taxon>Spermatophyta</taxon>
        <taxon>Magnoliopsida</taxon>
        <taxon>eudicotyledons</taxon>
        <taxon>Gunneridae</taxon>
        <taxon>Pentapetalae</taxon>
        <taxon>asterids</taxon>
        <taxon>campanulids</taxon>
        <taxon>Asterales</taxon>
        <taxon>Asteraceae</taxon>
        <taxon>Asteroideae</taxon>
        <taxon>Anthemideae</taxon>
        <taxon>Anthemidinae</taxon>
        <taxon>Tanacetum</taxon>
    </lineage>
</organism>
<comment type="caution">
    <text evidence="8">The sequence shown here is derived from an EMBL/GenBank/DDBJ whole genome shotgun (WGS) entry which is preliminary data.</text>
</comment>
<keyword evidence="4" id="KW-0255">Endonuclease</keyword>
<sequence length="469" mass="54512">MIGVRPANFTSYPNVRTLNVDSFSCMDWLLLIRGYHMTAMLRTVNNTYLDFSWCQGFLASVMDTSLESPNIENLSVVREFADVFPDELLGLPPAREIEFGIELIPDAEPILKAPHILVYSKSEEEHEQHLRIVLEIIRQKKLYAKFSKCDFWLQQVAFLGHIIYSDASKKGLGCVLMQHGKVIAYASRQLKPYERRWLELLKDYDTNIQYHPGKANMVADALSQKSGMIACFDSIILHDLERLDVELCVRDGKTYCFSVDDDVLCGYEDRLLFPNDQALARKPLEITLLDMWIEISMDFVTGCLLLRKGHDAIWVVVDRLTKSAHFLPIRKNYGPEKYHKCQTLEDMLRALLWNEHVAGRIFVLGGVAYNKVGMPASRQHPFDLLYGRKFSQLSNEKMKRRLDRDRRVMLKIIDIDFDEIEYSRRFIAIQRSLNFLEIKGKLIPRFIGPLRFWNELERLSYRPWGSSTV</sequence>
<evidence type="ECO:0000256" key="6">
    <source>
        <dbReference type="ARBA" id="ARBA00022918"/>
    </source>
</evidence>
<keyword evidence="3" id="KW-0540">Nuclease</keyword>
<proteinExistence type="predicted"/>
<gene>
    <name evidence="8" type="ORF">Tco_0703607</name>
</gene>
<dbReference type="EMBL" id="BQNB010009955">
    <property type="protein sequence ID" value="GJS70766.1"/>
    <property type="molecule type" value="Genomic_DNA"/>
</dbReference>
<evidence type="ECO:0000256" key="4">
    <source>
        <dbReference type="ARBA" id="ARBA00022759"/>
    </source>
</evidence>
<dbReference type="Proteomes" id="UP001151760">
    <property type="component" value="Unassembled WGS sequence"/>
</dbReference>
<dbReference type="SUPFAM" id="SSF56672">
    <property type="entry name" value="DNA/RNA polymerases"/>
    <property type="match status" value="1"/>
</dbReference>
<dbReference type="PANTHER" id="PTHR37984:SF7">
    <property type="entry name" value="INTEGRASE CATALYTIC DOMAIN-CONTAINING PROTEIN"/>
    <property type="match status" value="1"/>
</dbReference>
<keyword evidence="2" id="KW-0548">Nucleotidyltransferase</keyword>
<accession>A0ABQ4XZT2</accession>
<feature type="domain" description="Reverse transcriptase RNase H-like" evidence="7">
    <location>
        <begin position="162"/>
        <end position="197"/>
    </location>
</feature>
<dbReference type="Gene3D" id="3.30.70.270">
    <property type="match status" value="1"/>
</dbReference>
<dbReference type="InterPro" id="IPR043128">
    <property type="entry name" value="Rev_trsase/Diguanyl_cyclase"/>
</dbReference>
<evidence type="ECO:0000313" key="8">
    <source>
        <dbReference type="EMBL" id="GJS70766.1"/>
    </source>
</evidence>
<evidence type="ECO:0000256" key="5">
    <source>
        <dbReference type="ARBA" id="ARBA00022801"/>
    </source>
</evidence>
<protein>
    <submittedName>
        <fullName evidence="8">Retrotransposon protein, putative, ty3-gypsy subclass</fullName>
    </submittedName>
</protein>
<dbReference type="InterPro" id="IPR050951">
    <property type="entry name" value="Retrovirus_Pol_polyprotein"/>
</dbReference>